<dbReference type="AlphaFoldDB" id="A0A9W9JNZ9"/>
<protein>
    <submittedName>
        <fullName evidence="1">Uncharacterized protein</fullName>
    </submittedName>
</protein>
<reference evidence="1" key="2">
    <citation type="journal article" date="2023" name="IMA Fungus">
        <title>Comparative genomic study of the Penicillium genus elucidates a diverse pangenome and 15 lateral gene transfer events.</title>
        <authorList>
            <person name="Petersen C."/>
            <person name="Sorensen T."/>
            <person name="Nielsen M.R."/>
            <person name="Sondergaard T.E."/>
            <person name="Sorensen J.L."/>
            <person name="Fitzpatrick D.A."/>
            <person name="Frisvad J.C."/>
            <person name="Nielsen K.L."/>
        </authorList>
    </citation>
    <scope>NUCLEOTIDE SEQUENCE</scope>
    <source>
        <strain evidence="1">IBT 16849</strain>
    </source>
</reference>
<proteinExistence type="predicted"/>
<dbReference type="Proteomes" id="UP001150879">
    <property type="component" value="Unassembled WGS sequence"/>
</dbReference>
<sequence>MSTDIKADALLELEILASWVSQSAEMKEGKGKKNLLECVDKAREAKARPLLEKLGYATIRGHFALLLRICGKASIEKPENDDRTLLFFPLSGNVQVAGEILKPGNYIQLTKTLDLDAQLDCLIVVLP</sequence>
<name>A0A9W9JNZ9_9EURO</name>
<organism evidence="1 2">
    <name type="scientific">Penicillium cf. griseofulvum</name>
    <dbReference type="NCBI Taxonomy" id="2972120"/>
    <lineage>
        <taxon>Eukaryota</taxon>
        <taxon>Fungi</taxon>
        <taxon>Dikarya</taxon>
        <taxon>Ascomycota</taxon>
        <taxon>Pezizomycotina</taxon>
        <taxon>Eurotiomycetes</taxon>
        <taxon>Eurotiomycetidae</taxon>
        <taxon>Eurotiales</taxon>
        <taxon>Aspergillaceae</taxon>
        <taxon>Penicillium</taxon>
    </lineage>
</organism>
<gene>
    <name evidence="1" type="ORF">N7472_005603</name>
</gene>
<dbReference type="EMBL" id="JAPQKP010000003">
    <property type="protein sequence ID" value="KAJ5200399.1"/>
    <property type="molecule type" value="Genomic_DNA"/>
</dbReference>
<dbReference type="OrthoDB" id="4252872at2759"/>
<reference evidence="1" key="1">
    <citation type="submission" date="2022-11" db="EMBL/GenBank/DDBJ databases">
        <authorList>
            <person name="Petersen C."/>
        </authorList>
    </citation>
    <scope>NUCLEOTIDE SEQUENCE</scope>
    <source>
        <strain evidence="1">IBT 16849</strain>
    </source>
</reference>
<keyword evidence="2" id="KW-1185">Reference proteome</keyword>
<comment type="caution">
    <text evidence="1">The sequence shown here is derived from an EMBL/GenBank/DDBJ whole genome shotgun (WGS) entry which is preliminary data.</text>
</comment>
<accession>A0A9W9JNZ9</accession>
<evidence type="ECO:0000313" key="2">
    <source>
        <dbReference type="Proteomes" id="UP001150879"/>
    </source>
</evidence>
<evidence type="ECO:0000313" key="1">
    <source>
        <dbReference type="EMBL" id="KAJ5200399.1"/>
    </source>
</evidence>